<dbReference type="Pfam" id="PF04434">
    <property type="entry name" value="SWIM"/>
    <property type="match status" value="1"/>
</dbReference>
<feature type="domain" description="SWIM-type" evidence="2">
    <location>
        <begin position="31"/>
        <end position="67"/>
    </location>
</feature>
<gene>
    <name evidence="3" type="ORF">DFR85_13725</name>
</gene>
<dbReference type="EMBL" id="CP029289">
    <property type="protein sequence ID" value="AWR95496.1"/>
    <property type="molecule type" value="Genomic_DNA"/>
</dbReference>
<dbReference type="RefSeq" id="WP_110271374.1">
    <property type="nucleotide sequence ID" value="NZ_CP029289.2"/>
</dbReference>
<dbReference type="KEGG" id="abri:DFR85_13725"/>
<dbReference type="AlphaFoldDB" id="A0A2U9IHM9"/>
<evidence type="ECO:0000313" key="3">
    <source>
        <dbReference type="EMBL" id="AWR95496.1"/>
    </source>
</evidence>
<evidence type="ECO:0000313" key="4">
    <source>
        <dbReference type="Proteomes" id="UP000248044"/>
    </source>
</evidence>
<dbReference type="OrthoDB" id="38106at2157"/>
<keyword evidence="4" id="KW-1185">Reference proteome</keyword>
<reference evidence="3 4" key="1">
    <citation type="submission" date="2018-05" db="EMBL/GenBank/DDBJ databases">
        <title>Complete Genome Sequences of Extremely Thermoacidophilic, Metal-Mobilizing Type-Strain Members of the Archaeal Family Sulfolobaceae: Acidianus brierleyi DSM-1651T, Acidianus sulfidivorans DSM-18786T, Metallosphaera hakonensis DSM-7519T, and Metallosphaera prunae DSM-10039T.</title>
        <authorList>
            <person name="Counts J.A."/>
            <person name="Kelly R.M."/>
        </authorList>
    </citation>
    <scope>NUCLEOTIDE SEQUENCE [LARGE SCALE GENOMIC DNA]</scope>
    <source>
        <strain evidence="3 4">DSM 1651</strain>
    </source>
</reference>
<dbReference type="GeneID" id="36833235"/>
<dbReference type="PROSITE" id="PS50966">
    <property type="entry name" value="ZF_SWIM"/>
    <property type="match status" value="1"/>
</dbReference>
<dbReference type="InterPro" id="IPR007527">
    <property type="entry name" value="Znf_SWIM"/>
</dbReference>
<dbReference type="GO" id="GO:0008270">
    <property type="term" value="F:zinc ion binding"/>
    <property type="evidence" value="ECO:0007669"/>
    <property type="project" value="UniProtKB-KW"/>
</dbReference>
<accession>A0A2U9IHM9</accession>
<keyword evidence="1" id="KW-0479">Metal-binding</keyword>
<keyword evidence="1" id="KW-0862">Zinc</keyword>
<evidence type="ECO:0000259" key="2">
    <source>
        <dbReference type="PROSITE" id="PS50966"/>
    </source>
</evidence>
<proteinExistence type="predicted"/>
<dbReference type="Proteomes" id="UP000248044">
    <property type="component" value="Chromosome"/>
</dbReference>
<evidence type="ECO:0000256" key="1">
    <source>
        <dbReference type="PROSITE-ProRule" id="PRU00325"/>
    </source>
</evidence>
<protein>
    <recommendedName>
        <fullName evidence="2">SWIM-type domain-containing protein</fullName>
    </recommendedName>
</protein>
<organism evidence="3 4">
    <name type="scientific">Acidianus brierleyi</name>
    <dbReference type="NCBI Taxonomy" id="41673"/>
    <lineage>
        <taxon>Archaea</taxon>
        <taxon>Thermoproteota</taxon>
        <taxon>Thermoprotei</taxon>
        <taxon>Sulfolobales</taxon>
        <taxon>Sulfolobaceae</taxon>
        <taxon>Acidianus</taxon>
    </lineage>
</organism>
<keyword evidence="1" id="KW-0863">Zinc-finger</keyword>
<name>A0A2U9IHM9_9CREN</name>
<sequence>MYPYLIIKRNYMDSRIYLFAINSEKNPLKSYIVRIELGKYVKASCSCKGFAIRGNCKHIKICMRKIRCNKKIQ</sequence>